<organism evidence="2">
    <name type="scientific">Lepeophtheirus salmonis</name>
    <name type="common">Salmon louse</name>
    <name type="synonym">Caligus salmonis</name>
    <dbReference type="NCBI Taxonomy" id="72036"/>
    <lineage>
        <taxon>Eukaryota</taxon>
        <taxon>Metazoa</taxon>
        <taxon>Ecdysozoa</taxon>
        <taxon>Arthropoda</taxon>
        <taxon>Crustacea</taxon>
        <taxon>Multicrustacea</taxon>
        <taxon>Hexanauplia</taxon>
        <taxon>Copepoda</taxon>
        <taxon>Siphonostomatoida</taxon>
        <taxon>Caligidae</taxon>
        <taxon>Lepeophtheirus</taxon>
    </lineage>
</organism>
<evidence type="ECO:0000256" key="1">
    <source>
        <dbReference type="SAM" id="MobiDB-lite"/>
    </source>
</evidence>
<dbReference type="EMBL" id="HACA01021961">
    <property type="protein sequence ID" value="CDW39322.1"/>
    <property type="molecule type" value="Transcribed_RNA"/>
</dbReference>
<dbReference type="AlphaFoldDB" id="A0A0K2UN88"/>
<sequence>MLHITTPTISPLPPFRFTSIIHPVVFLLRPNSETGKGDIKGYFTRERRRGDLGQHTLHLHHHDDEADDKIPPLLRRKAPHQSLSKKKNARGKSHQKELLSSSHLDDEGDGLKFSYSVKYFNWAVSSDEEEEDEEDADHIPNVTFALNGLRVSKLA</sequence>
<name>A0A0K2UN88_LEPSM</name>
<feature type="region of interest" description="Disordered" evidence="1">
    <location>
        <begin position="53"/>
        <end position="109"/>
    </location>
</feature>
<feature type="compositionally biased region" description="Basic and acidic residues" evidence="1">
    <location>
        <begin position="61"/>
        <end position="70"/>
    </location>
</feature>
<proteinExistence type="predicted"/>
<accession>A0A0K2UN88</accession>
<reference evidence="2" key="1">
    <citation type="submission" date="2014-05" db="EMBL/GenBank/DDBJ databases">
        <authorList>
            <person name="Chronopoulou M."/>
        </authorList>
    </citation>
    <scope>NUCLEOTIDE SEQUENCE</scope>
    <source>
        <tissue evidence="2">Whole organism</tissue>
    </source>
</reference>
<evidence type="ECO:0000313" key="2">
    <source>
        <dbReference type="EMBL" id="CDW39322.1"/>
    </source>
</evidence>
<protein>
    <submittedName>
        <fullName evidence="2">Uncharacterized protein</fullName>
    </submittedName>
</protein>
<feature type="compositionally biased region" description="Basic residues" evidence="1">
    <location>
        <begin position="74"/>
        <end position="93"/>
    </location>
</feature>